<comment type="caution">
    <text evidence="2">The sequence shown here is derived from an EMBL/GenBank/DDBJ whole genome shotgun (WGS) entry which is preliminary data.</text>
</comment>
<dbReference type="InterPro" id="IPR002686">
    <property type="entry name" value="Transposase_17"/>
</dbReference>
<accession>A0A0G0ZDB7</accession>
<dbReference type="SUPFAM" id="SSF143422">
    <property type="entry name" value="Transposase IS200-like"/>
    <property type="match status" value="1"/>
</dbReference>
<evidence type="ECO:0000313" key="2">
    <source>
        <dbReference type="EMBL" id="KKS46702.1"/>
    </source>
</evidence>
<dbReference type="PATRIC" id="fig|1618442.3.peg.674"/>
<dbReference type="PANTHER" id="PTHR34322:SF2">
    <property type="entry name" value="TRANSPOSASE IS200-LIKE DOMAIN-CONTAINING PROTEIN"/>
    <property type="match status" value="1"/>
</dbReference>
<sequence length="223" mass="26736">MPIRKLPLVTNHIYHIFNKAIDNKPIFLDRRILQRTIDSINYYGNYKTQVRLSHFLNWSIKRKNQYLKDSANKSKNLINLLSYCLMPNHYHLLLEQKSDNGISKFMGNFQNSISRYINTVSNRKGYVFQGQFKAVIIETNEQLIHVSRYIHLNPYSSFFVKNIEDLKQFKWSSLNEYISRQKILCDIDLILSNFKNGNDYWEFVENQAEYQRKLEEIKHLTLE</sequence>
<dbReference type="AlphaFoldDB" id="A0A0G0ZDB7"/>
<dbReference type="Gene3D" id="3.30.70.1290">
    <property type="entry name" value="Transposase IS200-like"/>
    <property type="match status" value="1"/>
</dbReference>
<evidence type="ECO:0000313" key="3">
    <source>
        <dbReference type="Proteomes" id="UP000034320"/>
    </source>
</evidence>
<dbReference type="GO" id="GO:0006313">
    <property type="term" value="P:DNA transposition"/>
    <property type="evidence" value="ECO:0007669"/>
    <property type="project" value="InterPro"/>
</dbReference>
<dbReference type="Pfam" id="PF01797">
    <property type="entry name" value="Y1_Tnp"/>
    <property type="match status" value="1"/>
</dbReference>
<evidence type="ECO:0000259" key="1">
    <source>
        <dbReference type="SMART" id="SM01321"/>
    </source>
</evidence>
<dbReference type="EMBL" id="LCDD01000014">
    <property type="protein sequence ID" value="KKS46702.1"/>
    <property type="molecule type" value="Genomic_DNA"/>
</dbReference>
<dbReference type="Proteomes" id="UP000034320">
    <property type="component" value="Unassembled WGS sequence"/>
</dbReference>
<dbReference type="GO" id="GO:0004803">
    <property type="term" value="F:transposase activity"/>
    <property type="evidence" value="ECO:0007669"/>
    <property type="project" value="InterPro"/>
</dbReference>
<dbReference type="PANTHER" id="PTHR34322">
    <property type="entry name" value="TRANSPOSASE, Y1_TNP DOMAIN-CONTAINING"/>
    <property type="match status" value="1"/>
</dbReference>
<feature type="domain" description="Transposase IS200-like" evidence="1">
    <location>
        <begin position="9"/>
        <end position="153"/>
    </location>
</feature>
<proteinExistence type="predicted"/>
<protein>
    <recommendedName>
        <fullName evidence="1">Transposase IS200-like domain-containing protein</fullName>
    </recommendedName>
</protein>
<dbReference type="GO" id="GO:0003677">
    <property type="term" value="F:DNA binding"/>
    <property type="evidence" value="ECO:0007669"/>
    <property type="project" value="InterPro"/>
</dbReference>
<name>A0A0G0ZDB7_9BACT</name>
<gene>
    <name evidence="2" type="ORF">UV09_C0014G0022</name>
</gene>
<reference evidence="2 3" key="1">
    <citation type="journal article" date="2015" name="Nature">
        <title>rRNA introns, odd ribosomes, and small enigmatic genomes across a large radiation of phyla.</title>
        <authorList>
            <person name="Brown C.T."/>
            <person name="Hug L.A."/>
            <person name="Thomas B.C."/>
            <person name="Sharon I."/>
            <person name="Castelle C.J."/>
            <person name="Singh A."/>
            <person name="Wilkins M.J."/>
            <person name="Williams K.H."/>
            <person name="Banfield J.F."/>
        </authorList>
    </citation>
    <scope>NUCLEOTIDE SEQUENCE [LARGE SCALE GENOMIC DNA]</scope>
</reference>
<organism evidence="2 3">
    <name type="scientific">Candidatus Gottesmanbacteria bacterium GW2011_GWA2_42_18</name>
    <dbReference type="NCBI Taxonomy" id="1618442"/>
    <lineage>
        <taxon>Bacteria</taxon>
        <taxon>Candidatus Gottesmaniibacteriota</taxon>
    </lineage>
</organism>
<dbReference type="SMART" id="SM01321">
    <property type="entry name" value="Y1_Tnp"/>
    <property type="match status" value="1"/>
</dbReference>
<dbReference type="InterPro" id="IPR036515">
    <property type="entry name" value="Transposase_17_sf"/>
</dbReference>